<reference evidence="3 4" key="1">
    <citation type="submission" date="2019-09" db="EMBL/GenBank/DDBJ databases">
        <title>Whole genome shotgun sequencing (WGS) of Ellagibacter isourolithinifaciens DSM 104140(T) and Adlercreutzia muris DSM 29508(T).</title>
        <authorList>
            <person name="Stoll D.A."/>
            <person name="Danylec N."/>
            <person name="Huch M."/>
        </authorList>
    </citation>
    <scope>NUCLEOTIDE SEQUENCE [LARGE SCALE GENOMIC DNA]</scope>
    <source>
        <strain evidence="3 4">DSM 29508</strain>
    </source>
</reference>
<name>A0A7C8FNK5_9ACTN</name>
<dbReference type="PANTHER" id="PTHR31793:SF27">
    <property type="entry name" value="NOVEL THIOESTERASE SUPERFAMILY DOMAIN AND SAPOSIN A-TYPE DOMAIN CONTAINING PROTEIN (0610012H03RIK)"/>
    <property type="match status" value="1"/>
</dbReference>
<dbReference type="EMBL" id="WAJS01000021">
    <property type="protein sequence ID" value="KAB1645885.1"/>
    <property type="molecule type" value="Genomic_DNA"/>
</dbReference>
<organism evidence="3 4">
    <name type="scientific">Adlercreutzia muris</name>
    <dbReference type="NCBI Taxonomy" id="1796610"/>
    <lineage>
        <taxon>Bacteria</taxon>
        <taxon>Bacillati</taxon>
        <taxon>Actinomycetota</taxon>
        <taxon>Coriobacteriia</taxon>
        <taxon>Eggerthellales</taxon>
        <taxon>Eggerthellaceae</taxon>
        <taxon>Adlercreutzia</taxon>
    </lineage>
</organism>
<keyword evidence="2" id="KW-0378">Hydrolase</keyword>
<protein>
    <submittedName>
        <fullName evidence="3">Acyl-CoA thioesterase</fullName>
    </submittedName>
</protein>
<evidence type="ECO:0000256" key="2">
    <source>
        <dbReference type="ARBA" id="ARBA00022801"/>
    </source>
</evidence>
<dbReference type="PANTHER" id="PTHR31793">
    <property type="entry name" value="4-HYDROXYBENZOYL-COA THIOESTERASE FAMILY MEMBER"/>
    <property type="match status" value="1"/>
</dbReference>
<evidence type="ECO:0000313" key="4">
    <source>
        <dbReference type="Proteomes" id="UP000479639"/>
    </source>
</evidence>
<evidence type="ECO:0000313" key="3">
    <source>
        <dbReference type="EMBL" id="KAB1645885.1"/>
    </source>
</evidence>
<comment type="caution">
    <text evidence="3">The sequence shown here is derived from an EMBL/GenBank/DDBJ whole genome shotgun (WGS) entry which is preliminary data.</text>
</comment>
<dbReference type="Proteomes" id="UP000479639">
    <property type="component" value="Unassembled WGS sequence"/>
</dbReference>
<keyword evidence="4" id="KW-1185">Reference proteome</keyword>
<dbReference type="AlphaFoldDB" id="A0A7C8FNK5"/>
<proteinExistence type="inferred from homology"/>
<evidence type="ECO:0000256" key="1">
    <source>
        <dbReference type="ARBA" id="ARBA00005953"/>
    </source>
</evidence>
<sequence>MHVHTPITVRYGETDMMGVVYHANYLLYFEDARIDFLDAVGYPYDEYIEQAGYMSPIYGLQVQYRSPLRYGEAAFVRTSVAQSLPMRTVYRQQVFRADDAAGTDEAGEPLLREGATPLVDGLVTLCVVERDTFRPVSLKRTFPDLHRLYGEIIEEA</sequence>
<dbReference type="InterPro" id="IPR050563">
    <property type="entry name" value="4-hydroxybenzoyl-CoA_TE"/>
</dbReference>
<dbReference type="InterPro" id="IPR029069">
    <property type="entry name" value="HotDog_dom_sf"/>
</dbReference>
<dbReference type="CDD" id="cd00586">
    <property type="entry name" value="4HBT"/>
    <property type="match status" value="1"/>
</dbReference>
<dbReference type="PIRSF" id="PIRSF003230">
    <property type="entry name" value="YbgC"/>
    <property type="match status" value="1"/>
</dbReference>
<dbReference type="NCBIfam" id="TIGR00051">
    <property type="entry name" value="YbgC/FadM family acyl-CoA thioesterase"/>
    <property type="match status" value="1"/>
</dbReference>
<dbReference type="Pfam" id="PF13279">
    <property type="entry name" value="4HBT_2"/>
    <property type="match status" value="1"/>
</dbReference>
<gene>
    <name evidence="3" type="ORF">F8D48_07560</name>
</gene>
<dbReference type="GO" id="GO:0047617">
    <property type="term" value="F:fatty acyl-CoA hydrolase activity"/>
    <property type="evidence" value="ECO:0007669"/>
    <property type="project" value="TreeGrafter"/>
</dbReference>
<dbReference type="SUPFAM" id="SSF54637">
    <property type="entry name" value="Thioesterase/thiol ester dehydrase-isomerase"/>
    <property type="match status" value="1"/>
</dbReference>
<dbReference type="InterPro" id="IPR006684">
    <property type="entry name" value="YbgC/YbaW"/>
</dbReference>
<dbReference type="Gene3D" id="3.10.129.10">
    <property type="entry name" value="Hotdog Thioesterase"/>
    <property type="match status" value="1"/>
</dbReference>
<dbReference type="RefSeq" id="WP_151430907.1">
    <property type="nucleotide sequence ID" value="NZ_JANJZI010000006.1"/>
</dbReference>
<comment type="similarity">
    <text evidence="1">Belongs to the 4-hydroxybenzoyl-CoA thioesterase family.</text>
</comment>
<accession>A0A7C8FNK5</accession>